<keyword evidence="1" id="KW-0472">Membrane</keyword>
<dbReference type="Proteomes" id="UP000195305">
    <property type="component" value="Unassembled WGS sequence"/>
</dbReference>
<feature type="transmembrane region" description="Helical" evidence="1">
    <location>
        <begin position="66"/>
        <end position="85"/>
    </location>
</feature>
<feature type="transmembrane region" description="Helical" evidence="1">
    <location>
        <begin position="39"/>
        <end position="60"/>
    </location>
</feature>
<name>A0A1Y4SX40_9FIRM</name>
<dbReference type="Pfam" id="PF06541">
    <property type="entry name" value="ABC_trans_CmpB"/>
    <property type="match status" value="1"/>
</dbReference>
<evidence type="ECO:0000313" key="3">
    <source>
        <dbReference type="Proteomes" id="UP000195305"/>
    </source>
</evidence>
<gene>
    <name evidence="2" type="ORF">B5E75_06760</name>
</gene>
<dbReference type="EMBL" id="NFLJ01000016">
    <property type="protein sequence ID" value="OUQ34499.1"/>
    <property type="molecule type" value="Genomic_DNA"/>
</dbReference>
<comment type="caution">
    <text evidence="2">The sequence shown here is derived from an EMBL/GenBank/DDBJ whole genome shotgun (WGS) entry which is preliminary data.</text>
</comment>
<reference evidence="2 3" key="1">
    <citation type="journal article" date="2018" name="BMC Genomics">
        <title>Whole genome sequencing and function prediction of 133 gut anaerobes isolated from chicken caecum in pure cultures.</title>
        <authorList>
            <person name="Medvecky M."/>
            <person name="Cejkova D."/>
            <person name="Polansky O."/>
            <person name="Karasova D."/>
            <person name="Kubasova T."/>
            <person name="Cizek A."/>
            <person name="Rychlik I."/>
        </authorList>
    </citation>
    <scope>NUCLEOTIDE SEQUENCE [LARGE SCALE GENOMIC DNA]</scope>
    <source>
        <strain evidence="2 3">An13</strain>
    </source>
</reference>
<dbReference type="OrthoDB" id="9789229at2"/>
<proteinExistence type="predicted"/>
<dbReference type="RefSeq" id="WP_087358001.1">
    <property type="nucleotide sequence ID" value="NZ_NFLJ01000016.1"/>
</dbReference>
<dbReference type="AlphaFoldDB" id="A0A1Y4SX40"/>
<keyword evidence="1" id="KW-0812">Transmembrane</keyword>
<organism evidence="2 3">
    <name type="scientific">Massilimicrobiota timonensis</name>
    <dbReference type="NCBI Taxonomy" id="1776392"/>
    <lineage>
        <taxon>Bacteria</taxon>
        <taxon>Bacillati</taxon>
        <taxon>Bacillota</taxon>
        <taxon>Erysipelotrichia</taxon>
        <taxon>Erysipelotrichales</taxon>
        <taxon>Erysipelotrichaceae</taxon>
        <taxon>Massilimicrobiota</taxon>
    </lineage>
</organism>
<accession>A0A1Y4SX40</accession>
<sequence length="249" mass="29379">MEKYISAYIITFYIYGFAGWIWESLICPIMTRHRIKNSGFLNGPIVPIYGVGALTVSLLFSPTESYLSIFIEGAFVACVIEYLTSWGMEKIYHRRWWDYSDKAFHVNGRVCLEGFLVFGLFSVIAVKYVQPMLLEWIMQYGLITLVVFATMLTTLFGIDFIYTVVSLMHLDERLDALRKDMELTVQTLIENVEQSRHDFEEIMELWKENDHESYRQWVHEKSMMERRIMKAFPMLMQHQGKEEKEDGKK</sequence>
<keyword evidence="1" id="KW-1133">Transmembrane helix</keyword>
<protein>
    <recommendedName>
        <fullName evidence="4">ABC transporter permease</fullName>
    </recommendedName>
</protein>
<feature type="transmembrane region" description="Helical" evidence="1">
    <location>
        <begin position="140"/>
        <end position="165"/>
    </location>
</feature>
<feature type="transmembrane region" description="Helical" evidence="1">
    <location>
        <begin position="106"/>
        <end position="128"/>
    </location>
</feature>
<dbReference type="InterPro" id="IPR010540">
    <property type="entry name" value="CmpB_TMEM229"/>
</dbReference>
<evidence type="ECO:0000256" key="1">
    <source>
        <dbReference type="SAM" id="Phobius"/>
    </source>
</evidence>
<evidence type="ECO:0000313" key="2">
    <source>
        <dbReference type="EMBL" id="OUQ34499.1"/>
    </source>
</evidence>
<evidence type="ECO:0008006" key="4">
    <source>
        <dbReference type="Google" id="ProtNLM"/>
    </source>
</evidence>
<keyword evidence="3" id="KW-1185">Reference proteome</keyword>
<feature type="transmembrane region" description="Helical" evidence="1">
    <location>
        <begin position="6"/>
        <end position="27"/>
    </location>
</feature>